<gene>
    <name evidence="2" type="ORF">Goarm_020325</name>
</gene>
<organism evidence="2 3">
    <name type="scientific">Gossypium armourianum</name>
    <dbReference type="NCBI Taxonomy" id="34283"/>
    <lineage>
        <taxon>Eukaryota</taxon>
        <taxon>Viridiplantae</taxon>
        <taxon>Streptophyta</taxon>
        <taxon>Embryophyta</taxon>
        <taxon>Tracheophyta</taxon>
        <taxon>Spermatophyta</taxon>
        <taxon>Magnoliopsida</taxon>
        <taxon>eudicotyledons</taxon>
        <taxon>Gunneridae</taxon>
        <taxon>Pentapetalae</taxon>
        <taxon>rosids</taxon>
        <taxon>malvids</taxon>
        <taxon>Malvales</taxon>
        <taxon>Malvaceae</taxon>
        <taxon>Malvoideae</taxon>
        <taxon>Gossypium</taxon>
    </lineage>
</organism>
<dbReference type="Proteomes" id="UP000593575">
    <property type="component" value="Unassembled WGS sequence"/>
</dbReference>
<evidence type="ECO:0008006" key="4">
    <source>
        <dbReference type="Google" id="ProtNLM"/>
    </source>
</evidence>
<feature type="compositionally biased region" description="Basic and acidic residues" evidence="1">
    <location>
        <begin position="7"/>
        <end position="27"/>
    </location>
</feature>
<evidence type="ECO:0000313" key="2">
    <source>
        <dbReference type="EMBL" id="MBA0823607.1"/>
    </source>
</evidence>
<sequence length="215" mass="23534">MDSLCEGNEKRDDISSDPNTKKKDMVLEKGSTVPNGGSDSNIADEIFSLLEGDVKKSIVNGILAIDFSDRVQKLLVKDMSTSVILKLLGRNIGFQDCLVISTEKEILWDIGGMVGKATKLDFNTDSQTRGHYARMAIYINLEKPLISEVIVNGNLQRIEYESLPVVCFSCGRYGHSKDVCLHYQATNNNMGGKDPAIKNPQAASESVVGNDEFGP</sequence>
<name>A0A7J9INA1_9ROSI</name>
<evidence type="ECO:0000313" key="3">
    <source>
        <dbReference type="Proteomes" id="UP000593575"/>
    </source>
</evidence>
<reference evidence="2 3" key="1">
    <citation type="journal article" date="2019" name="Genome Biol. Evol.">
        <title>Insights into the evolution of the New World diploid cottons (Gossypium, subgenus Houzingenia) based on genome sequencing.</title>
        <authorList>
            <person name="Grover C.E."/>
            <person name="Arick M.A. 2nd"/>
            <person name="Thrash A."/>
            <person name="Conover J.L."/>
            <person name="Sanders W.S."/>
            <person name="Peterson D.G."/>
            <person name="Frelichowski J.E."/>
            <person name="Scheffler J.A."/>
            <person name="Scheffler B.E."/>
            <person name="Wendel J.F."/>
        </authorList>
    </citation>
    <scope>NUCLEOTIDE SEQUENCE [LARGE SCALE GENOMIC DNA]</scope>
    <source>
        <strain evidence="2">6</strain>
        <tissue evidence="2">Leaf</tissue>
    </source>
</reference>
<dbReference type="PANTHER" id="PTHR31286">
    <property type="entry name" value="GLYCINE-RICH CELL WALL STRUCTURAL PROTEIN 1.8-LIKE"/>
    <property type="match status" value="1"/>
</dbReference>
<dbReference type="AlphaFoldDB" id="A0A7J9INA1"/>
<dbReference type="InterPro" id="IPR040256">
    <property type="entry name" value="At4g02000-like"/>
</dbReference>
<dbReference type="PANTHER" id="PTHR31286:SF173">
    <property type="entry name" value="DUF4283 DOMAIN-CONTAINING PROTEIN"/>
    <property type="match status" value="1"/>
</dbReference>
<protein>
    <recommendedName>
        <fullName evidence="4">CCHC-type domain-containing protein</fullName>
    </recommendedName>
</protein>
<dbReference type="EMBL" id="JABFAE010000002">
    <property type="protein sequence ID" value="MBA0823607.1"/>
    <property type="molecule type" value="Genomic_DNA"/>
</dbReference>
<proteinExistence type="predicted"/>
<feature type="region of interest" description="Disordered" evidence="1">
    <location>
        <begin position="1"/>
        <end position="37"/>
    </location>
</feature>
<comment type="caution">
    <text evidence="2">The sequence shown here is derived from an EMBL/GenBank/DDBJ whole genome shotgun (WGS) entry which is preliminary data.</text>
</comment>
<keyword evidence="3" id="KW-1185">Reference proteome</keyword>
<accession>A0A7J9INA1</accession>
<evidence type="ECO:0000256" key="1">
    <source>
        <dbReference type="SAM" id="MobiDB-lite"/>
    </source>
</evidence>
<feature type="region of interest" description="Disordered" evidence="1">
    <location>
        <begin position="192"/>
        <end position="215"/>
    </location>
</feature>